<feature type="domain" description="CBM3" evidence="11">
    <location>
        <begin position="726"/>
        <end position="876"/>
    </location>
</feature>
<dbReference type="InterPro" id="IPR008965">
    <property type="entry name" value="CBM2/CBM3_carb-bd_dom_sf"/>
</dbReference>
<feature type="domain" description="CBM3" evidence="11">
    <location>
        <begin position="877"/>
        <end position="1027"/>
    </location>
</feature>
<feature type="domain" description="CBM6" evidence="12">
    <location>
        <begin position="1651"/>
        <end position="1778"/>
    </location>
</feature>
<dbReference type="CAZy" id="CBM6">
    <property type="family name" value="Carbohydrate-Binding Module Family 6"/>
</dbReference>
<dbReference type="GO" id="GO:0031176">
    <property type="term" value="F:endo-1,4-beta-xylanase activity"/>
    <property type="evidence" value="ECO:0007669"/>
    <property type="project" value="UniProtKB-EC"/>
</dbReference>
<proteinExistence type="inferred from homology"/>
<dbReference type="Pfam" id="PF04616">
    <property type="entry name" value="Glyco_hydro_43"/>
    <property type="match status" value="1"/>
</dbReference>
<evidence type="ECO:0000256" key="2">
    <source>
        <dbReference type="ARBA" id="ARBA00022729"/>
    </source>
</evidence>
<feature type="compositionally biased region" description="Low complexity" evidence="10">
    <location>
        <begin position="1094"/>
        <end position="1107"/>
    </location>
</feature>
<gene>
    <name evidence="14" type="primary">xynC</name>
</gene>
<accession>O52374</accession>
<dbReference type="SMART" id="SM00606">
    <property type="entry name" value="CBD_IV"/>
    <property type="match status" value="1"/>
</dbReference>
<dbReference type="Pfam" id="PF03422">
    <property type="entry name" value="CBM_6"/>
    <property type="match status" value="1"/>
</dbReference>
<dbReference type="PIR" id="T31085">
    <property type="entry name" value="T31085"/>
</dbReference>
<dbReference type="InterPro" id="IPR006584">
    <property type="entry name" value="Cellulose-bd_IV"/>
</dbReference>
<dbReference type="PRINTS" id="PR00134">
    <property type="entry name" value="GLHYDRLASE10"/>
</dbReference>
<evidence type="ECO:0000259" key="12">
    <source>
        <dbReference type="PROSITE" id="PS51175"/>
    </source>
</evidence>
<dbReference type="EC" id="3.2.1.8" evidence="9"/>
<reference evidence="14" key="2">
    <citation type="submission" date="2018-07" db="EMBL/GenBank/DDBJ databases">
        <authorList>
            <person name="Quirk P.G."/>
            <person name="Krulwich T.A."/>
        </authorList>
    </citation>
    <scope>NUCLEOTIDE SEQUENCE</scope>
    <source>
        <strain evidence="14">Rt69B.1</strain>
    </source>
</reference>
<dbReference type="GO" id="GO:0045493">
    <property type="term" value="P:xylan catabolic process"/>
    <property type="evidence" value="ECO:0007669"/>
    <property type="project" value="UniProtKB-KW"/>
</dbReference>
<keyword evidence="2" id="KW-0732">Signal</keyword>
<dbReference type="InterPro" id="IPR044846">
    <property type="entry name" value="GH10"/>
</dbReference>
<dbReference type="SUPFAM" id="SSF75005">
    <property type="entry name" value="Arabinanase/levansucrase/invertase"/>
    <property type="match status" value="1"/>
</dbReference>
<feature type="compositionally biased region" description="Pro residues" evidence="10">
    <location>
        <begin position="1071"/>
        <end position="1093"/>
    </location>
</feature>
<dbReference type="PANTHER" id="PTHR31490">
    <property type="entry name" value="GLYCOSYL HYDROLASE"/>
    <property type="match status" value="1"/>
</dbReference>
<dbReference type="InterPro" id="IPR017853">
    <property type="entry name" value="GH"/>
</dbReference>
<feature type="region of interest" description="Disordered" evidence="10">
    <location>
        <begin position="1026"/>
        <end position="1114"/>
    </location>
</feature>
<dbReference type="InterPro" id="IPR023296">
    <property type="entry name" value="Glyco_hydro_beta-prop_sf"/>
</dbReference>
<keyword evidence="14" id="KW-0858">Xylan degradation</keyword>
<evidence type="ECO:0000256" key="9">
    <source>
        <dbReference type="RuleBase" id="RU361174"/>
    </source>
</evidence>
<keyword evidence="6 9" id="KW-0326">Glycosidase</keyword>
<evidence type="ECO:0000259" key="11">
    <source>
        <dbReference type="PROSITE" id="PS51172"/>
    </source>
</evidence>
<dbReference type="Gene3D" id="3.20.20.80">
    <property type="entry name" value="Glycosidases"/>
    <property type="match status" value="1"/>
</dbReference>
<dbReference type="SMART" id="SM00633">
    <property type="entry name" value="Glyco_10"/>
    <property type="match status" value="1"/>
</dbReference>
<dbReference type="Pfam" id="PF02018">
    <property type="entry name" value="CBM_4_9"/>
    <property type="match status" value="2"/>
</dbReference>
<keyword evidence="5 9" id="KW-0119">Carbohydrate metabolism</keyword>
<dbReference type="SUPFAM" id="SSF49785">
    <property type="entry name" value="Galactose-binding domain-like"/>
    <property type="match status" value="3"/>
</dbReference>
<evidence type="ECO:0000313" key="14">
    <source>
        <dbReference type="EMBL" id="AAB95326.1"/>
    </source>
</evidence>
<dbReference type="EMBL" id="AH005808">
    <property type="protein sequence ID" value="AAB95326.1"/>
    <property type="molecule type" value="Genomic_DNA"/>
</dbReference>
<feature type="compositionally biased region" description="Low complexity" evidence="10">
    <location>
        <begin position="1265"/>
        <end position="1287"/>
    </location>
</feature>
<dbReference type="PROSITE" id="PS51172">
    <property type="entry name" value="CBM3"/>
    <property type="match status" value="3"/>
</dbReference>
<feature type="region of interest" description="Disordered" evidence="10">
    <location>
        <begin position="685"/>
        <end position="717"/>
    </location>
</feature>
<dbReference type="GO" id="GO:0030248">
    <property type="term" value="F:cellulose binding"/>
    <property type="evidence" value="ECO:0007669"/>
    <property type="project" value="InterPro"/>
</dbReference>
<evidence type="ECO:0000256" key="10">
    <source>
        <dbReference type="SAM" id="MobiDB-lite"/>
    </source>
</evidence>
<dbReference type="InterPro" id="IPR005084">
    <property type="entry name" value="CBM6"/>
</dbReference>
<dbReference type="Gene3D" id="2.60.120.260">
    <property type="entry name" value="Galactose-binding domain-like"/>
    <property type="match status" value="3"/>
</dbReference>
<comment type="similarity">
    <text evidence="9">Belongs to the glycosyl hydrolase 10 (cellulase F) family.</text>
</comment>
<evidence type="ECO:0000259" key="13">
    <source>
        <dbReference type="PROSITE" id="PS51760"/>
    </source>
</evidence>
<keyword evidence="7 9" id="KW-0624">Polysaccharide degradation</keyword>
<evidence type="ECO:0000256" key="6">
    <source>
        <dbReference type="ARBA" id="ARBA00023295"/>
    </source>
</evidence>
<dbReference type="InterPro" id="IPR008979">
    <property type="entry name" value="Galactose-bd-like_sf"/>
</dbReference>
<feature type="active site" description="Nucleophile" evidence="8">
    <location>
        <position position="585"/>
    </location>
</feature>
<comment type="similarity">
    <text evidence="1">Belongs to the glycosyl hydrolase 43 family.</text>
</comment>
<dbReference type="PROSITE" id="PS51760">
    <property type="entry name" value="GH10_2"/>
    <property type="match status" value="1"/>
</dbReference>
<dbReference type="PANTHER" id="PTHR31490:SF90">
    <property type="entry name" value="ENDO-1,4-BETA-XYLANASE A"/>
    <property type="match status" value="1"/>
</dbReference>
<name>O52374_9FIRM</name>
<evidence type="ECO:0000256" key="8">
    <source>
        <dbReference type="PROSITE-ProRule" id="PRU10061"/>
    </source>
</evidence>
<organism evidence="14">
    <name type="scientific">Caldicellulosiruptor sp. Rt69B.1</name>
    <dbReference type="NCBI Taxonomy" id="70295"/>
    <lineage>
        <taxon>Bacteria</taxon>
        <taxon>Bacillati</taxon>
        <taxon>Bacillota</taxon>
        <taxon>Bacillota incertae sedis</taxon>
        <taxon>Caldicellulosiruptorales</taxon>
        <taxon>Caldicellulosiruptoraceae</taxon>
        <taxon>Caldicellulosiruptor</taxon>
    </lineage>
</organism>
<feature type="compositionally biased region" description="Low complexity" evidence="10">
    <location>
        <begin position="701"/>
        <end position="716"/>
    </location>
</feature>
<dbReference type="PROSITE" id="PS00591">
    <property type="entry name" value="GH10_1"/>
    <property type="match status" value="1"/>
</dbReference>
<feature type="domain" description="GH10" evidence="13">
    <location>
        <begin position="343"/>
        <end position="671"/>
    </location>
</feature>
<dbReference type="InterPro" id="IPR006710">
    <property type="entry name" value="Glyco_hydro_43"/>
</dbReference>
<evidence type="ECO:0000256" key="4">
    <source>
        <dbReference type="ARBA" id="ARBA00022801"/>
    </source>
</evidence>
<comment type="catalytic activity">
    <reaction evidence="9">
        <text>Endohydrolysis of (1-&gt;4)-beta-D-xylosidic linkages in xylans.</text>
        <dbReference type="EC" id="3.2.1.8"/>
    </reaction>
</comment>
<feature type="compositionally biased region" description="Pro residues" evidence="10">
    <location>
        <begin position="1039"/>
        <end position="1063"/>
    </location>
</feature>
<dbReference type="SUPFAM" id="SSF51445">
    <property type="entry name" value="(Trans)glycosidases"/>
    <property type="match status" value="1"/>
</dbReference>
<dbReference type="Gene3D" id="2.115.10.20">
    <property type="entry name" value="Glycosyl hydrolase domain, family 43"/>
    <property type="match status" value="1"/>
</dbReference>
<dbReference type="Pfam" id="PF00942">
    <property type="entry name" value="CBM_3"/>
    <property type="match status" value="3"/>
</dbReference>
<dbReference type="InterPro" id="IPR031158">
    <property type="entry name" value="GH10_AS"/>
</dbReference>
<keyword evidence="4 9" id="KW-0378">Hydrolase</keyword>
<feature type="region of interest" description="Disordered" evidence="10">
    <location>
        <begin position="1262"/>
        <end position="1318"/>
    </location>
</feature>
<sequence>MKKRVISILSLLFFLINTLVGTLIFHQEAKAAAYTVDFEGTDTLSFFAYGKSNIAVDMGNAYNGKSSIRVSNRSSIWDGVAVDVKNIMNNGTTWVVSAYVKHSYQKPVAFGISAVYDDGSGVKSTLIGEVVAIPNYWKKIVGKWTPNISNVRNLLIVVHTIVESGVDYNVDYIQIMDDNSYLSNAVTFSSGFESGTTEGWQARGSGVTVKPDSVVAYNGKYSLYVSGRTSNWHGAQIPVDTILEQGKVYKISVWVYQNSGSTQKMSLTMQRRFATDPSTSYENLIYNRDVPSNTWVEPSGSYSIPAGVTVSELLLYVEAQNANLAFWVDDLKIYDLSKLAEPEWEIPSLIEKYKDYFKVGVALSYKSIASDTEKKMVLKHFNSITAGNEMKPSELLISENNYNFSKADEFVNFATSNNIAIRGHTLVWHEQTPDWFFKDANGNTLSKDALLSRLKQYIYTVVGRYKGKVYAWDVVNEAIDESQGNGFRRSNWYNICGPEYIEKAFIWAHEADPDAKLFYNDYNTENSQKRQFIYNMIKSLKEKGVPIHGIGLQCHINLDWPSISEIENTIKLFSSIPGLEIHITELDMSFYQWGSSTSYSTPPRDLLIKQAMRYKELFDLFKKYNVITNVTFWGLKDDYSWLSQNFGKSDYPLLFDGNYKSKYAFWSLIEPTVVPVNSTLPAPPAIQVPTPTSTPTPTPTPTVSATPTPAPTASPAGGSYWTPSESYGALKVWYANGNMSSTTNVLNPKIKIENVGTTAVDLSRVKVRYWYTIDGEAAQSVSVASSINPAYIDVRVVKLGANAGGADYYVEVGFKSGAGVLAAGQSTKEIRLSIQKSSGSYNQSNDYSVRSANSYIENEKVTGYIDDVLVWGREPGRNAQIKVWYANGNLSSPTNVLNPKIKIENVGTTAVDLSRVKVRYWYTIDGEATQSVSVASSINPAYIDVRVVKLGANAGGADYYVEVGFKSGAGVLAAGQSTKEIRLSIQKSSGSYNQSNDYSVRSANSYIENEKVTGYIDDVLVWGKEPSRGTKPAGEVTPAPTPTSTPTPTPTTTPAPTSAPTPSPTVTATPTPTPTPTATPTPTPTTTPTPTPTPTVTVTPTPTPTGTPGTGSGLKVLYKNNETSASTGSIRPWFKIVNGGSSSVDLSRVKIRYWYTVDGDKPQSAVCDWAQIGASNVTFNFVKLTSGVSGADYYLEVGFSSGAGQLQPGKDTGDIQVRFNKNDWSNYNQADDWSWMQSMTNYGENAKVTLYVDGVLVWGQEPGGATPAPTSTATPTPTPTATVTPTPTATPTPTPTPTATTTPIPTPTTPPTKPVGKIPPNNNPLISHKFGADPAVLVYGGRVYMYLTNDILEYDENGNVKDNSYSKINKITVISSDDLVNWTDHGEIEVAGPNGVAKWANFSWAPAVAYKKINGKDRFFLYFGNSGGGIGVITADSPTGPWSDPLGRPLITWSTPGVQGVVWLFDPAVLVDDDGKAYIYFGGGVPQGQDAMPNTARVLQPGDDMISVVGSAATIPAPYMFEDSGINKIGNTYYYSYCTNFAQRPQGSPPAGAIAYMTGKSPVGPWEYRGVILRNPGNFFGVGGNNHHQLFEFNGKWYIAYHAQTLAKDLGVAKGYRSPHINQVQIENGVIKEVTADYKGVAQVKNFDPYRMVEAETFAWCAGISTKKANASNNMCLTGIDSGDWIALSRVDFGNAGPQKFEAQVSNINGKGYIELRIDSVDGRTIAVAEVLPQSGSSSQWVKVEANVENVTGVHDLYLVFRGEKKSNLFDMDCWRFVR</sequence>
<feature type="compositionally biased region" description="Pro residues" evidence="10">
    <location>
        <begin position="1304"/>
        <end position="1313"/>
    </location>
</feature>
<dbReference type="Pfam" id="PF00331">
    <property type="entry name" value="Glyco_hydro_10"/>
    <property type="match status" value="1"/>
</dbReference>
<dbReference type="CAZy" id="GH10">
    <property type="family name" value="Glycoside Hydrolase Family 10"/>
</dbReference>
<evidence type="ECO:0000256" key="3">
    <source>
        <dbReference type="ARBA" id="ARBA00022737"/>
    </source>
</evidence>
<dbReference type="InterPro" id="IPR003305">
    <property type="entry name" value="CenC_carb-bd"/>
</dbReference>
<reference evidence="14" key="1">
    <citation type="journal article" date="1999" name="Extremophiles">
        <title>Family 10 and 11 xylanase genes from Caldicellulosiruptor sp. strain Rt69B.1.</title>
        <authorList>
            <person name="Morris D.D."/>
            <person name="Gibbs M.D."/>
            <person name="Ford M."/>
            <person name="Thomas J."/>
            <person name="Bergquist P.L."/>
        </authorList>
    </citation>
    <scope>NUCLEOTIDE SEQUENCE</scope>
    <source>
        <strain evidence="14">Rt69B.1</strain>
    </source>
</reference>
<dbReference type="InterPro" id="IPR001956">
    <property type="entry name" value="CBM3"/>
</dbReference>
<dbReference type="CAZy" id="CBM3">
    <property type="family name" value="Carbohydrate-Binding Module Family 3"/>
</dbReference>
<evidence type="ECO:0000256" key="1">
    <source>
        <dbReference type="ARBA" id="ARBA00009865"/>
    </source>
</evidence>
<feature type="domain" description="CBM3" evidence="11">
    <location>
        <begin position="1110"/>
        <end position="1263"/>
    </location>
</feature>
<dbReference type="CAZy" id="CBM22">
    <property type="family name" value="Carbohydrate-Binding Module Family 22"/>
</dbReference>
<dbReference type="Gene3D" id="2.60.40.710">
    <property type="entry name" value="Endoglucanase-like"/>
    <property type="match status" value="3"/>
</dbReference>
<dbReference type="SUPFAM" id="SSF49384">
    <property type="entry name" value="Carbohydrate-binding domain"/>
    <property type="match status" value="3"/>
</dbReference>
<dbReference type="CAZy" id="GH43">
    <property type="family name" value="Glycoside Hydrolase Family 43"/>
</dbReference>
<dbReference type="SMART" id="SM01067">
    <property type="entry name" value="CBM_3"/>
    <property type="match status" value="3"/>
</dbReference>
<dbReference type="CDD" id="cd04084">
    <property type="entry name" value="CBM6_xylanase-like"/>
    <property type="match status" value="1"/>
</dbReference>
<evidence type="ECO:0000256" key="5">
    <source>
        <dbReference type="ARBA" id="ARBA00023277"/>
    </source>
</evidence>
<dbReference type="CDD" id="cd09003">
    <property type="entry name" value="GH43_XynD-like"/>
    <property type="match status" value="1"/>
</dbReference>
<evidence type="ECO:0000256" key="7">
    <source>
        <dbReference type="ARBA" id="ARBA00023326"/>
    </source>
</evidence>
<dbReference type="PROSITE" id="PS51175">
    <property type="entry name" value="CBM6"/>
    <property type="match status" value="1"/>
</dbReference>
<protein>
    <recommendedName>
        <fullName evidence="9">Beta-xylanase</fullName>
        <ecNumber evidence="9">3.2.1.8</ecNumber>
    </recommendedName>
</protein>
<dbReference type="InterPro" id="IPR001000">
    <property type="entry name" value="GH10_dom"/>
</dbReference>
<dbReference type="InterPro" id="IPR036966">
    <property type="entry name" value="CBM3_sf"/>
</dbReference>
<feature type="compositionally biased region" description="Pro residues" evidence="10">
    <location>
        <begin position="685"/>
        <end position="700"/>
    </location>
</feature>
<keyword evidence="3" id="KW-0677">Repeat</keyword>